<dbReference type="WBParaSite" id="jg103">
    <property type="protein sequence ID" value="jg103"/>
    <property type="gene ID" value="jg103"/>
</dbReference>
<evidence type="ECO:0000313" key="3">
    <source>
        <dbReference type="WBParaSite" id="jg237"/>
    </source>
</evidence>
<sequence length="126" mass="13994">MLRSSLTPSQQQALESRGYTFLADRQQTIIHGSKSNAYGSDALREEQLESKIEELARLPDNILRVQNARTKRATNDKGGYQSSKRLDSALPEVSFQADAANVIDGISPETEAAGEFPKVFGYCWQK</sequence>
<organism evidence="1 3">
    <name type="scientific">Ditylenchus dipsaci</name>
    <dbReference type="NCBI Taxonomy" id="166011"/>
    <lineage>
        <taxon>Eukaryota</taxon>
        <taxon>Metazoa</taxon>
        <taxon>Ecdysozoa</taxon>
        <taxon>Nematoda</taxon>
        <taxon>Chromadorea</taxon>
        <taxon>Rhabditida</taxon>
        <taxon>Tylenchina</taxon>
        <taxon>Tylenchomorpha</taxon>
        <taxon>Sphaerularioidea</taxon>
        <taxon>Anguinidae</taxon>
        <taxon>Anguininae</taxon>
        <taxon>Ditylenchus</taxon>
    </lineage>
</organism>
<dbReference type="WBParaSite" id="jg237">
    <property type="protein sequence ID" value="jg237"/>
    <property type="gene ID" value="jg237"/>
</dbReference>
<accession>A0A915DU65</accession>
<keyword evidence="1" id="KW-1185">Reference proteome</keyword>
<evidence type="ECO:0000313" key="1">
    <source>
        <dbReference type="Proteomes" id="UP000887574"/>
    </source>
</evidence>
<dbReference type="Proteomes" id="UP000887574">
    <property type="component" value="Unplaced"/>
</dbReference>
<protein>
    <submittedName>
        <fullName evidence="2 3">Uncharacterized protein</fullName>
    </submittedName>
</protein>
<name>A0A915DU65_9BILA</name>
<proteinExistence type="predicted"/>
<reference evidence="2 3" key="1">
    <citation type="submission" date="2022-11" db="UniProtKB">
        <authorList>
            <consortium name="WormBaseParasite"/>
        </authorList>
    </citation>
    <scope>IDENTIFICATION</scope>
</reference>
<dbReference type="AlphaFoldDB" id="A0A915DU65"/>
<evidence type="ECO:0000313" key="2">
    <source>
        <dbReference type="WBParaSite" id="jg103"/>
    </source>
</evidence>